<evidence type="ECO:0008006" key="4">
    <source>
        <dbReference type="Google" id="ProtNLM"/>
    </source>
</evidence>
<dbReference type="InterPro" id="IPR010679">
    <property type="entry name" value="DUF1254"/>
</dbReference>
<name>A0A653AEU4_UNCDX</name>
<dbReference type="Pfam" id="PF06863">
    <property type="entry name" value="DUF1254"/>
    <property type="match status" value="1"/>
</dbReference>
<dbReference type="EMBL" id="UPXX01000031">
    <property type="protein sequence ID" value="VBB46552.1"/>
    <property type="molecule type" value="Genomic_DNA"/>
</dbReference>
<dbReference type="SUPFAM" id="SSF160935">
    <property type="entry name" value="VPA0735-like"/>
    <property type="match status" value="1"/>
</dbReference>
<dbReference type="InterPro" id="IPR037050">
    <property type="entry name" value="DUF1254_sf"/>
</dbReference>
<dbReference type="AlphaFoldDB" id="A0A653AEU4"/>
<feature type="domain" description="DUF1254" evidence="2">
    <location>
        <begin position="91"/>
        <end position="225"/>
    </location>
</feature>
<accession>A0A653AEU4</accession>
<evidence type="ECO:0000313" key="3">
    <source>
        <dbReference type="EMBL" id="VBB46552.1"/>
    </source>
</evidence>
<gene>
    <name evidence="3" type="ORF">TRIP_B40346</name>
</gene>
<dbReference type="PANTHER" id="PTHR36509">
    <property type="entry name" value="BLL3101 PROTEIN"/>
    <property type="match status" value="1"/>
</dbReference>
<evidence type="ECO:0000259" key="2">
    <source>
        <dbReference type="Pfam" id="PF06863"/>
    </source>
</evidence>
<proteinExistence type="predicted"/>
<protein>
    <recommendedName>
        <fullName evidence="4">DUF1254 domain-containing protein</fullName>
    </recommendedName>
</protein>
<dbReference type="InterPro" id="IPR010621">
    <property type="entry name" value="DUF1214"/>
</dbReference>
<dbReference type="Gene3D" id="2.60.40.1610">
    <property type="entry name" value="Domain of unknown function DUF1254"/>
    <property type="match status" value="1"/>
</dbReference>
<dbReference type="Pfam" id="PF06742">
    <property type="entry name" value="DUF1214"/>
    <property type="match status" value="1"/>
</dbReference>
<evidence type="ECO:0000259" key="1">
    <source>
        <dbReference type="Pfam" id="PF06742"/>
    </source>
</evidence>
<organism evidence="3">
    <name type="scientific">Uncultured Desulfatiglans sp</name>
    <dbReference type="NCBI Taxonomy" id="1748965"/>
    <lineage>
        <taxon>Bacteria</taxon>
        <taxon>Pseudomonadati</taxon>
        <taxon>Thermodesulfobacteriota</taxon>
        <taxon>Desulfobacteria</taxon>
        <taxon>Desulfatiglandales</taxon>
        <taxon>Desulfatiglandaceae</taxon>
        <taxon>Desulfatiglans</taxon>
        <taxon>environmental samples</taxon>
    </lineage>
</organism>
<reference evidence="3" key="1">
    <citation type="submission" date="2018-07" db="EMBL/GenBank/DDBJ databases">
        <authorList>
            <consortium name="Genoscope - CEA"/>
            <person name="William W."/>
        </authorList>
    </citation>
    <scope>NUCLEOTIDE SEQUENCE</scope>
    <source>
        <strain evidence="3">IK1</strain>
    </source>
</reference>
<dbReference type="PANTHER" id="PTHR36509:SF2">
    <property type="entry name" value="BLL3101 PROTEIN"/>
    <property type="match status" value="1"/>
</dbReference>
<dbReference type="Gene3D" id="2.60.120.600">
    <property type="entry name" value="Domain of unknown function DUF1214, C-terminal domain"/>
    <property type="match status" value="1"/>
</dbReference>
<feature type="domain" description="DUF1214" evidence="1">
    <location>
        <begin position="387"/>
        <end position="492"/>
    </location>
</feature>
<sequence>MSTRMPHRSILWPKGALRTMGIALAFASVAIGVVAIVLADSASAAKRVPPWQVREIAEKAYYYGLQQVIYYGQRWTITQNDDPGNSAYSGINRFFWVRKKITPDFYVVTPQSTTLYGSGFIDLREEPVVIEMPEITDRYFSLQLMDQYGIFHTVVGSPFNGSRSRKYLFVPPGYDGKLPGLFPATDIIFWPSETAYVIVRIAVETGTDEEIKQINQYQDQITATPLSDWTANDNTGVPQTEREIVQGDFAVYPRMPEIAIGQVDEQTAEDFYTILNMVMNDPSMTTMPDSLAEMQMLDRLKSIGIGRGLAFDWDSLRRNTKAAMEAGFQAGFDGVRKALTTGLVDMNGWQVARAEGDFATNWIDRAVIADAGWGACDKAISHLGAFRFTDADGEPLNGSNNYTITFDMNNLPPVTEFWSIPIYNAQGYFVANEIDRYEINSYMLEHGDLVVEDGKLVLYVQHSKPEDSDQAKNWLPAPEGDFRFTARFYGPYQTVVDGSYEMPVPVKTGPAK</sequence>
<dbReference type="InterPro" id="IPR037049">
    <property type="entry name" value="DUF1214_C_sf"/>
</dbReference>